<protein>
    <submittedName>
        <fullName evidence="1">Uncharacterized protein</fullName>
    </submittedName>
</protein>
<evidence type="ECO:0000313" key="2">
    <source>
        <dbReference type="Proteomes" id="UP001609821"/>
    </source>
</evidence>
<gene>
    <name evidence="1" type="ORF">ACHMWK_02600</name>
</gene>
<reference evidence="1 2" key="1">
    <citation type="submission" date="2024-10" db="EMBL/GenBank/DDBJ databases">
        <title>Aeromonas and Pseudomonas from the Cagarras Archipelago, Rio de Janeiro, Brazil.</title>
        <authorList>
            <person name="Canellas A.L.B."/>
            <person name="Laport M.S."/>
        </authorList>
    </citation>
    <scope>NUCLEOTIDE SEQUENCE [LARGE SCALE GENOMIC DNA]</scope>
    <source>
        <strain evidence="1 2">CPF-4</strain>
    </source>
</reference>
<evidence type="ECO:0000313" key="1">
    <source>
        <dbReference type="EMBL" id="MFH6564873.1"/>
    </source>
</evidence>
<dbReference type="EMBL" id="JBINXB010000002">
    <property type="protein sequence ID" value="MFH6564873.1"/>
    <property type="molecule type" value="Genomic_DNA"/>
</dbReference>
<accession>A0ABW7LXI6</accession>
<keyword evidence="2" id="KW-1185">Reference proteome</keyword>
<name>A0ABW7LXI6_9PSED</name>
<dbReference type="RefSeq" id="WP_395246513.1">
    <property type="nucleotide sequence ID" value="NZ_JBINXA010000003.1"/>
</dbReference>
<dbReference type="Proteomes" id="UP001609821">
    <property type="component" value="Unassembled WGS sequence"/>
</dbReference>
<proteinExistence type="predicted"/>
<sequence>MGSHFDQLKYIKIKNLCGRFEICWDYQSAPEGMARLTQCERLDGYVDGFIDGLLAVLEIPAKNIHRSSSSKCIISDLEGHIALKLEKLLNGLFQPFVTFDNKTQNTRSKKAAIKK</sequence>
<organism evidence="1 2">
    <name type="scientific">Pseudomonas kulmbachensis</name>
    <dbReference type="NCBI Taxonomy" id="3043408"/>
    <lineage>
        <taxon>Bacteria</taxon>
        <taxon>Pseudomonadati</taxon>
        <taxon>Pseudomonadota</taxon>
        <taxon>Gammaproteobacteria</taxon>
        <taxon>Pseudomonadales</taxon>
        <taxon>Pseudomonadaceae</taxon>
        <taxon>Pseudomonas</taxon>
    </lineage>
</organism>
<comment type="caution">
    <text evidence="1">The sequence shown here is derived from an EMBL/GenBank/DDBJ whole genome shotgun (WGS) entry which is preliminary data.</text>
</comment>